<gene>
    <name evidence="2" type="ORF">CRE_27374</name>
</gene>
<dbReference type="AlphaFoldDB" id="E3LQ14"/>
<organism evidence="3">
    <name type="scientific">Caenorhabditis remanei</name>
    <name type="common">Caenorhabditis vulgaris</name>
    <dbReference type="NCBI Taxonomy" id="31234"/>
    <lineage>
        <taxon>Eukaryota</taxon>
        <taxon>Metazoa</taxon>
        <taxon>Ecdysozoa</taxon>
        <taxon>Nematoda</taxon>
        <taxon>Chromadorea</taxon>
        <taxon>Rhabditida</taxon>
        <taxon>Rhabditina</taxon>
        <taxon>Rhabditomorpha</taxon>
        <taxon>Rhabditoidea</taxon>
        <taxon>Rhabditidae</taxon>
        <taxon>Peloderinae</taxon>
        <taxon>Caenorhabditis</taxon>
    </lineage>
</organism>
<dbReference type="EMBL" id="DS268412">
    <property type="protein sequence ID" value="EFP05893.1"/>
    <property type="molecule type" value="Genomic_DNA"/>
</dbReference>
<sequence length="774" mass="88524">MRRARVHFGSIRQRRGFVYDTDSESDDYECMDDSKDEKDNTNTPVPGKRGVGEDDEEYAADYIDEYNNEFEGYLLNQDVADYAENDEDKRKFISYVNMSLDTGLTENYDCRHVVVARWTQIDQTAALINAKAIVNFFETVGYRLGQKNRIGFSLSSNGPEQYIILPMISVDEAKRICNDSETKGFGLNSTIIHINPLIGVNGIRLQDGNDFLRVSQECFNNSEMMDLFVISVRLELPERLKVIENGLNLIKRGISELVDNASCETFGSFSSKVRRTGFSDIDINVESVRKPGQQMPSPRPLKQILAYPKCITDHPLTKAELESYPQEETVKILFHCFNDNPVFKNKFRIRFVPARTPILIFNTITNDGMNVSYDISICNQRGVDKADLLDEFIIKDRSEDNKMKNAMLFIVHWARTNKLLPGAYSDEKLEPKTNLNSYIFNQLIIHFVQAAADKIFIHPQARLGARVDDYNFDTLFGDYVKFLSDFFKYYASFDFTTKAIYGKQAMQKTTLANVHGAKVTPLMMMDPMDCTHNISAKVTEEAMKQLNGLIRNTLFIVSHYFSQLFCTSAGFQLKQKQFRLNLLLETNETAVAIMKNRESKISVTAKMLAGTEKHYMSVQLPDVIETSNDLMLLLTRILRFDVSPNYQGPSVYDLYNTGGVVFCVQSKSWIGRRKKKHQMKSARSDLTPLQLDVICSDTYQYEDQMVAEIRVVMGNAPKTTWKFAYIEMMHGQVSDVRDAMHYLMDQFVFNNIEELSHNGIQSIAKIPTAESMES</sequence>
<dbReference type="SUPFAM" id="SSF81631">
    <property type="entry name" value="PAP/OAS1 substrate-binding domain"/>
    <property type="match status" value="1"/>
</dbReference>
<keyword evidence="3" id="KW-1185">Reference proteome</keyword>
<dbReference type="PANTHER" id="PTHR12271">
    <property type="entry name" value="POLY A POLYMERASE CID PAP -RELATED"/>
    <property type="match status" value="1"/>
</dbReference>
<name>E3LQ14_CAERE</name>
<feature type="region of interest" description="Disordered" evidence="1">
    <location>
        <begin position="22"/>
        <end position="53"/>
    </location>
</feature>
<evidence type="ECO:0000313" key="2">
    <source>
        <dbReference type="EMBL" id="EFP05893.1"/>
    </source>
</evidence>
<evidence type="ECO:0008006" key="4">
    <source>
        <dbReference type="Google" id="ProtNLM"/>
    </source>
</evidence>
<dbReference type="GO" id="GO:0050265">
    <property type="term" value="F:RNA uridylyltransferase activity"/>
    <property type="evidence" value="ECO:0007669"/>
    <property type="project" value="EnsemblMetazoa"/>
</dbReference>
<dbReference type="HOGENOM" id="CLU_414027_0_0_1"/>
<dbReference type="SUPFAM" id="SSF81301">
    <property type="entry name" value="Nucleotidyltransferase"/>
    <property type="match status" value="1"/>
</dbReference>
<dbReference type="Gene3D" id="3.30.460.10">
    <property type="entry name" value="Beta Polymerase, domain 2"/>
    <property type="match status" value="1"/>
</dbReference>
<dbReference type="eggNOG" id="KOG2277">
    <property type="taxonomic scope" value="Eukaryota"/>
</dbReference>
<dbReference type="Gene3D" id="1.10.1410.10">
    <property type="match status" value="1"/>
</dbReference>
<protein>
    <recommendedName>
        <fullName evidence="4">PAP-associated domain-containing protein</fullName>
    </recommendedName>
</protein>
<proteinExistence type="predicted"/>
<dbReference type="GO" id="GO:0034477">
    <property type="term" value="P:U6 snRNA 3'-end processing"/>
    <property type="evidence" value="ECO:0007669"/>
    <property type="project" value="EnsemblMetazoa"/>
</dbReference>
<dbReference type="GO" id="GO:0005654">
    <property type="term" value="C:nucleoplasm"/>
    <property type="evidence" value="ECO:0007669"/>
    <property type="project" value="EnsemblMetazoa"/>
</dbReference>
<evidence type="ECO:0000256" key="1">
    <source>
        <dbReference type="SAM" id="MobiDB-lite"/>
    </source>
</evidence>
<dbReference type="GO" id="GO:0046872">
    <property type="term" value="F:metal ion binding"/>
    <property type="evidence" value="ECO:0007669"/>
    <property type="project" value="UniProtKB-KW"/>
</dbReference>
<dbReference type="FunCoup" id="E3LQ14">
    <property type="interactions" value="917"/>
</dbReference>
<dbReference type="PANTHER" id="PTHR12271:SF137">
    <property type="entry name" value="U6 SNRNA-SPECIFIC TERMINAL URIDYLYLTRANSFERASE"/>
    <property type="match status" value="1"/>
</dbReference>
<dbReference type="InterPro" id="IPR043519">
    <property type="entry name" value="NT_sf"/>
</dbReference>
<dbReference type="STRING" id="31234.E3LQ14"/>
<evidence type="ECO:0000313" key="3">
    <source>
        <dbReference type="Proteomes" id="UP000008281"/>
    </source>
</evidence>
<dbReference type="InParanoid" id="E3LQ14"/>
<reference evidence="2" key="1">
    <citation type="submission" date="2007-07" db="EMBL/GenBank/DDBJ databases">
        <title>PCAP assembly of the Caenorhabditis remanei genome.</title>
        <authorList>
            <consortium name="The Caenorhabditis remanei Sequencing Consortium"/>
            <person name="Wilson R.K."/>
        </authorList>
    </citation>
    <scope>NUCLEOTIDE SEQUENCE [LARGE SCALE GENOMIC DNA]</scope>
    <source>
        <strain evidence="2">PB4641</strain>
    </source>
</reference>
<dbReference type="Proteomes" id="UP000008281">
    <property type="component" value="Unassembled WGS sequence"/>
</dbReference>
<accession>E3LQ14</accession>
<dbReference type="OMA" id="DCTHNIS"/>
<feature type="compositionally biased region" description="Acidic residues" evidence="1">
    <location>
        <begin position="22"/>
        <end position="31"/>
    </location>
</feature>
<dbReference type="OrthoDB" id="434989at2759"/>